<dbReference type="GO" id="GO:0016491">
    <property type="term" value="F:oxidoreductase activity"/>
    <property type="evidence" value="ECO:0007669"/>
    <property type="project" value="UniProtKB-KW"/>
</dbReference>
<name>A0A5N8WL45_9ACTN</name>
<evidence type="ECO:0000256" key="2">
    <source>
        <dbReference type="ARBA" id="ARBA00023002"/>
    </source>
</evidence>
<gene>
    <name evidence="5" type="ORF">FPZ41_04850</name>
</gene>
<dbReference type="Gene3D" id="3.40.50.920">
    <property type="match status" value="1"/>
</dbReference>
<keyword evidence="6" id="KW-1185">Reference proteome</keyword>
<evidence type="ECO:0000313" key="5">
    <source>
        <dbReference type="EMBL" id="MPY47957.1"/>
    </source>
</evidence>
<dbReference type="InterPro" id="IPR009014">
    <property type="entry name" value="Transketo_C/PFOR_II"/>
</dbReference>
<dbReference type="SUPFAM" id="SSF52518">
    <property type="entry name" value="Thiamin diphosphate-binding fold (THDP-binding)"/>
    <property type="match status" value="1"/>
</dbReference>
<dbReference type="InterPro" id="IPR005475">
    <property type="entry name" value="Transketolase-like_Pyr-bd"/>
</dbReference>
<proteinExistence type="predicted"/>
<dbReference type="Proteomes" id="UP000373149">
    <property type="component" value="Unassembled WGS sequence"/>
</dbReference>
<keyword evidence="3" id="KW-0786">Thiamine pyrophosphate</keyword>
<dbReference type="FunFam" id="3.40.50.920:FF:000001">
    <property type="entry name" value="Pyruvate dehydrogenase E1 beta subunit"/>
    <property type="match status" value="1"/>
</dbReference>
<reference evidence="5 6" key="1">
    <citation type="submission" date="2019-09" db="EMBL/GenBank/DDBJ databases">
        <authorList>
            <person name="Duangmal K."/>
            <person name="Teo W.F.A."/>
            <person name="Lipun K."/>
        </authorList>
    </citation>
    <scope>NUCLEOTIDE SEQUENCE [LARGE SCALE GENOMIC DNA]</scope>
    <source>
        <strain evidence="5 6">K1PN6</strain>
    </source>
</reference>
<comment type="cofactor">
    <cofactor evidence="1">
        <name>thiamine diphosphate</name>
        <dbReference type="ChEBI" id="CHEBI:58937"/>
    </cofactor>
</comment>
<dbReference type="PANTHER" id="PTHR43257">
    <property type="entry name" value="PYRUVATE DEHYDROGENASE E1 COMPONENT BETA SUBUNIT"/>
    <property type="match status" value="1"/>
</dbReference>
<dbReference type="FunFam" id="3.40.50.970:FF:000001">
    <property type="entry name" value="Pyruvate dehydrogenase E1 beta subunit"/>
    <property type="match status" value="1"/>
</dbReference>
<comment type="caution">
    <text evidence="5">The sequence shown here is derived from an EMBL/GenBank/DDBJ whole genome shotgun (WGS) entry which is preliminary data.</text>
</comment>
<dbReference type="SMART" id="SM00861">
    <property type="entry name" value="Transket_pyr"/>
    <property type="match status" value="1"/>
</dbReference>
<dbReference type="CDD" id="cd07036">
    <property type="entry name" value="TPP_PYR_E1-PDHc-beta_like"/>
    <property type="match status" value="1"/>
</dbReference>
<dbReference type="Pfam" id="PF02780">
    <property type="entry name" value="Transketolase_C"/>
    <property type="match status" value="1"/>
</dbReference>
<dbReference type="NCBIfam" id="NF006667">
    <property type="entry name" value="PRK09212.1"/>
    <property type="match status" value="1"/>
</dbReference>
<evidence type="ECO:0000256" key="1">
    <source>
        <dbReference type="ARBA" id="ARBA00001964"/>
    </source>
</evidence>
<evidence type="ECO:0000256" key="3">
    <source>
        <dbReference type="ARBA" id="ARBA00023052"/>
    </source>
</evidence>
<dbReference type="SUPFAM" id="SSF52922">
    <property type="entry name" value="TK C-terminal domain-like"/>
    <property type="match status" value="1"/>
</dbReference>
<dbReference type="EMBL" id="VMNX01000008">
    <property type="protein sequence ID" value="MPY47957.1"/>
    <property type="molecule type" value="Genomic_DNA"/>
</dbReference>
<dbReference type="GO" id="GO:0000287">
    <property type="term" value="F:magnesium ion binding"/>
    <property type="evidence" value="ECO:0007669"/>
    <property type="project" value="UniProtKB-ARBA"/>
</dbReference>
<dbReference type="Pfam" id="PF02779">
    <property type="entry name" value="Transket_pyr"/>
    <property type="match status" value="1"/>
</dbReference>
<dbReference type="InterPro" id="IPR033248">
    <property type="entry name" value="Transketolase_C"/>
</dbReference>
<organism evidence="5 6">
    <name type="scientific">Streptomyces acidicola</name>
    <dbReference type="NCBI Taxonomy" id="2596892"/>
    <lineage>
        <taxon>Bacteria</taxon>
        <taxon>Bacillati</taxon>
        <taxon>Actinomycetota</taxon>
        <taxon>Actinomycetes</taxon>
        <taxon>Kitasatosporales</taxon>
        <taxon>Streptomycetaceae</taxon>
        <taxon>Streptomyces</taxon>
    </lineage>
</organism>
<dbReference type="Gene3D" id="3.40.50.970">
    <property type="match status" value="1"/>
</dbReference>
<dbReference type="RefSeq" id="WP_152859468.1">
    <property type="nucleotide sequence ID" value="NZ_VMNX01000008.1"/>
</dbReference>
<accession>A0A5N8WL45</accession>
<dbReference type="PANTHER" id="PTHR43257:SF2">
    <property type="entry name" value="PYRUVATE DEHYDROGENASE E1 COMPONENT SUBUNIT BETA"/>
    <property type="match status" value="1"/>
</dbReference>
<dbReference type="AlphaFoldDB" id="A0A5N8WL45"/>
<sequence length="336" mass="35210">MADVIDARPVARRHITYREAVAEGIAREMRRDPAVVCLGEDIGAAGGVFKTTVGLRDEFGPERVWDTPISEQAIVGAAMGAAMTGMRPVAEIMFSDFLACCWDYLANEIPKVRYMTGGQVTVPLVVRTANGGGLGFGAQHSQATENWAFTIPGLKIAAPSTPADVVGMMAAAVRSDDPVVFFEHKGLLASKGAPPPPDHVVELGRAAVVREGGDVTLVALASMVPVALRAAGILSGEGIEAEVVDLRCLVPLDVSTVLASLARTSRLVTVEENPYQGGWGGTLVSVVADEGFGLLDAPVRRVAGECVPLPFADALEQQVIPTVDKVVATVRALAAY</sequence>
<evidence type="ECO:0000259" key="4">
    <source>
        <dbReference type="SMART" id="SM00861"/>
    </source>
</evidence>
<evidence type="ECO:0000313" key="6">
    <source>
        <dbReference type="Proteomes" id="UP000373149"/>
    </source>
</evidence>
<protein>
    <submittedName>
        <fullName evidence="5">Alpha-ketoacid dehydrogenase subunit beta</fullName>
    </submittedName>
</protein>
<keyword evidence="2" id="KW-0560">Oxidoreductase</keyword>
<feature type="domain" description="Transketolase-like pyrimidine-binding" evidence="4">
    <location>
        <begin position="15"/>
        <end position="190"/>
    </location>
</feature>
<dbReference type="InterPro" id="IPR029061">
    <property type="entry name" value="THDP-binding"/>
</dbReference>